<dbReference type="GO" id="GO:0051301">
    <property type="term" value="P:cell division"/>
    <property type="evidence" value="ECO:0007669"/>
    <property type="project" value="UniProtKB-KW"/>
</dbReference>
<keyword evidence="3" id="KW-0159">Chromosome partition</keyword>
<evidence type="ECO:0000313" key="6">
    <source>
        <dbReference type="Proteomes" id="UP001321582"/>
    </source>
</evidence>
<dbReference type="Pfam" id="PF04079">
    <property type="entry name" value="SMC_ScpB"/>
    <property type="match status" value="1"/>
</dbReference>
<name>A0AAU9E3A1_9FUSO</name>
<sequence length="174" mass="19740">MKQELKNKLEAILFLSGEGLEIGDLAKFFGISKIAIKKILNEIKEEKKSSGLEVKFYGDTIVQLTTNFKYGETINNFFNPAQAPKKLTNAAMETLAIIAYNCPITKTEIENIRGVNVEKVLRTLEEKNLVRICGKKEAIGNPNLYEITEDFFGYVGIDKIEELPKYGEVKKWKK</sequence>
<keyword evidence="2" id="KW-0132">Cell division</keyword>
<protein>
    <submittedName>
        <fullName evidence="5">Segregation and condensation protein B</fullName>
    </submittedName>
</protein>
<keyword evidence="1" id="KW-0963">Cytoplasm</keyword>
<dbReference type="PANTHER" id="PTHR34298:SF2">
    <property type="entry name" value="SEGREGATION AND CONDENSATION PROTEIN B"/>
    <property type="match status" value="1"/>
</dbReference>
<evidence type="ECO:0000256" key="4">
    <source>
        <dbReference type="ARBA" id="ARBA00023306"/>
    </source>
</evidence>
<dbReference type="KEGG" id="haby:HLVA_14940"/>
<dbReference type="EMBL" id="AP027059">
    <property type="protein sequence ID" value="BDU50925.1"/>
    <property type="molecule type" value="Genomic_DNA"/>
</dbReference>
<dbReference type="InterPro" id="IPR005234">
    <property type="entry name" value="ScpB_csome_segregation"/>
</dbReference>
<evidence type="ECO:0000256" key="2">
    <source>
        <dbReference type="ARBA" id="ARBA00022618"/>
    </source>
</evidence>
<dbReference type="GO" id="GO:0051304">
    <property type="term" value="P:chromosome separation"/>
    <property type="evidence" value="ECO:0007669"/>
    <property type="project" value="InterPro"/>
</dbReference>
<dbReference type="PIRSF" id="PIRSF019345">
    <property type="entry name" value="ScpB"/>
    <property type="match status" value="1"/>
</dbReference>
<dbReference type="NCBIfam" id="TIGR00281">
    <property type="entry name" value="SMC-Scp complex subunit ScpB"/>
    <property type="match status" value="1"/>
</dbReference>
<evidence type="ECO:0000256" key="3">
    <source>
        <dbReference type="ARBA" id="ARBA00022829"/>
    </source>
</evidence>
<reference evidence="5 6" key="1">
    <citation type="submission" date="2022-11" db="EMBL/GenBank/DDBJ databases">
        <title>Haliovirga abyssi gen. nov., sp. nov., a mesophilic fermentative bacterium isolated from the Iheya North hydrothermal field and the proposal of Haliovirgaceae fam. nov.</title>
        <authorList>
            <person name="Miyazaki U."/>
            <person name="Tame A."/>
            <person name="Miyazaki J."/>
            <person name="Takai K."/>
            <person name="Sawayama S."/>
            <person name="Kitajima M."/>
            <person name="Okamoto A."/>
            <person name="Nakagawa S."/>
        </authorList>
    </citation>
    <scope>NUCLEOTIDE SEQUENCE [LARGE SCALE GENOMIC DNA]</scope>
    <source>
        <strain evidence="5 6">IC12</strain>
    </source>
</reference>
<dbReference type="InterPro" id="IPR036390">
    <property type="entry name" value="WH_DNA-bd_sf"/>
</dbReference>
<organism evidence="5 6">
    <name type="scientific">Haliovirga abyssi</name>
    <dbReference type="NCBI Taxonomy" id="2996794"/>
    <lineage>
        <taxon>Bacteria</taxon>
        <taxon>Fusobacteriati</taxon>
        <taxon>Fusobacteriota</taxon>
        <taxon>Fusobacteriia</taxon>
        <taxon>Fusobacteriales</taxon>
        <taxon>Haliovirgaceae</taxon>
        <taxon>Haliovirga</taxon>
    </lineage>
</organism>
<accession>A0AAU9E3A1</accession>
<keyword evidence="4" id="KW-0131">Cell cycle</keyword>
<dbReference type="InterPro" id="IPR036388">
    <property type="entry name" value="WH-like_DNA-bd_sf"/>
</dbReference>
<dbReference type="Gene3D" id="1.10.10.10">
    <property type="entry name" value="Winged helix-like DNA-binding domain superfamily/Winged helix DNA-binding domain"/>
    <property type="match status" value="2"/>
</dbReference>
<evidence type="ECO:0000313" key="5">
    <source>
        <dbReference type="EMBL" id="BDU50925.1"/>
    </source>
</evidence>
<dbReference type="Proteomes" id="UP001321582">
    <property type="component" value="Chromosome"/>
</dbReference>
<gene>
    <name evidence="5" type="ORF">HLVA_14940</name>
</gene>
<keyword evidence="6" id="KW-1185">Reference proteome</keyword>
<proteinExistence type="predicted"/>
<dbReference type="RefSeq" id="WP_307903773.1">
    <property type="nucleotide sequence ID" value="NZ_AP027059.1"/>
</dbReference>
<dbReference type="AlphaFoldDB" id="A0AAU9E3A1"/>
<dbReference type="PANTHER" id="PTHR34298">
    <property type="entry name" value="SEGREGATION AND CONDENSATION PROTEIN B"/>
    <property type="match status" value="1"/>
</dbReference>
<dbReference type="SUPFAM" id="SSF46785">
    <property type="entry name" value="Winged helix' DNA-binding domain"/>
    <property type="match status" value="2"/>
</dbReference>
<evidence type="ECO:0000256" key="1">
    <source>
        <dbReference type="ARBA" id="ARBA00022490"/>
    </source>
</evidence>